<dbReference type="Proteomes" id="UP000327030">
    <property type="component" value="Chromosome 1"/>
</dbReference>
<protein>
    <recommendedName>
        <fullName evidence="1">DUF5648 domain-containing protein</fullName>
    </recommendedName>
</protein>
<gene>
    <name evidence="2" type="ORF">FXF36_06125</name>
</gene>
<dbReference type="AlphaFoldDB" id="A0A5P6VP70"/>
<feature type="domain" description="DUF5648" evidence="1">
    <location>
        <begin position="133"/>
        <end position="226"/>
    </location>
</feature>
<dbReference type="OrthoDB" id="1654093at2"/>
<reference evidence="3" key="1">
    <citation type="submission" date="2019-08" db="EMBL/GenBank/DDBJ databases">
        <title>Complete Genome Sequence of the Polysaccharide-Degrading Rumen Bacterium Pseudobutyrivibrio xylanivorans MA3014.</title>
        <authorList>
            <person name="Palevich N."/>
            <person name="Maclean P.H."/>
            <person name="Kelly W.J."/>
            <person name="Leahy S.C."/>
            <person name="Rakonjac J."/>
            <person name="Attwood G.T."/>
        </authorList>
    </citation>
    <scope>NUCLEOTIDE SEQUENCE [LARGE SCALE GENOMIC DNA]</scope>
    <source>
        <strain evidence="3">MA3014</strain>
    </source>
</reference>
<evidence type="ECO:0000313" key="2">
    <source>
        <dbReference type="EMBL" id="QFJ54465.1"/>
    </source>
</evidence>
<proteinExistence type="predicted"/>
<evidence type="ECO:0000313" key="3">
    <source>
        <dbReference type="Proteomes" id="UP000327030"/>
    </source>
</evidence>
<organism evidence="2 3">
    <name type="scientific">Pseudobutyrivibrio xylanivorans</name>
    <dbReference type="NCBI Taxonomy" id="185007"/>
    <lineage>
        <taxon>Bacteria</taxon>
        <taxon>Bacillati</taxon>
        <taxon>Bacillota</taxon>
        <taxon>Clostridia</taxon>
        <taxon>Lachnospirales</taxon>
        <taxon>Lachnospiraceae</taxon>
        <taxon>Pseudobutyrivibrio</taxon>
    </lineage>
</organism>
<dbReference type="RefSeq" id="WP_151622955.1">
    <property type="nucleotide sequence ID" value="NZ_CP043028.1"/>
</dbReference>
<sequence length="271" mass="30396">MLSPGFKVGKALEMNLWKNTTVWDALGNKDTSQSKSENIGEKNNTVLQIALELSDLVTKGLEAFRFHGTKAEALTTLNEKATDPIQYKDNTYFFDKLTNYLFVYASGFSSYVLAIIDEDYVPPVSGGSSDNKDAKTVPVYRLYNTLTGEHLYTIDVVERASLLKNETASGWIDEGIAWYVSDKAGKPVYRLLDMTGGSEHIYTTDANLRSEYVLKGWRDEGICWYAPVVAGREVFKLQDKNGRVFYTISEAEKKACEEIGCVAEQNEFTAY</sequence>
<dbReference type="KEGG" id="pxv:FXF36_06125"/>
<dbReference type="InterPro" id="IPR043708">
    <property type="entry name" value="DUF5648"/>
</dbReference>
<name>A0A5P6VP70_PSEXY</name>
<dbReference type="Pfam" id="PF18885">
    <property type="entry name" value="DUF5648"/>
    <property type="match status" value="1"/>
</dbReference>
<dbReference type="EMBL" id="CP043028">
    <property type="protein sequence ID" value="QFJ54465.1"/>
    <property type="molecule type" value="Genomic_DNA"/>
</dbReference>
<evidence type="ECO:0000259" key="1">
    <source>
        <dbReference type="Pfam" id="PF18885"/>
    </source>
</evidence>
<accession>A0A5P6VP70</accession>